<dbReference type="CDD" id="cd08704">
    <property type="entry name" value="Met_tRNA_FMT_C"/>
    <property type="match status" value="1"/>
</dbReference>
<dbReference type="InterPro" id="IPR002376">
    <property type="entry name" value="Formyl_transf_N"/>
</dbReference>
<name>A0A4Y8AD77_9SPHI</name>
<dbReference type="InterPro" id="IPR005793">
    <property type="entry name" value="Formyl_trans_C"/>
</dbReference>
<dbReference type="InterPro" id="IPR036477">
    <property type="entry name" value="Formyl_transf_N_sf"/>
</dbReference>
<dbReference type="EMBL" id="SNQG01000004">
    <property type="protein sequence ID" value="TEW65999.1"/>
    <property type="molecule type" value="Genomic_DNA"/>
</dbReference>
<dbReference type="Proteomes" id="UP000297248">
    <property type="component" value="Unassembled WGS sequence"/>
</dbReference>
<dbReference type="PANTHER" id="PTHR11138:SF5">
    <property type="entry name" value="METHIONYL-TRNA FORMYLTRANSFERASE, MITOCHONDRIAL"/>
    <property type="match status" value="1"/>
</dbReference>
<comment type="similarity">
    <text evidence="1">Belongs to the Fmt family.</text>
</comment>
<dbReference type="GO" id="GO:0005829">
    <property type="term" value="C:cytosol"/>
    <property type="evidence" value="ECO:0007669"/>
    <property type="project" value="TreeGrafter"/>
</dbReference>
<dbReference type="OrthoDB" id="1092294at2"/>
<keyword evidence="3" id="KW-0648">Protein biosynthesis</keyword>
<dbReference type="InterPro" id="IPR044135">
    <property type="entry name" value="Met-tRNA-FMT_C"/>
</dbReference>
<accession>A0A4Y8AD77</accession>
<evidence type="ECO:0000256" key="2">
    <source>
        <dbReference type="ARBA" id="ARBA00022679"/>
    </source>
</evidence>
<proteinExistence type="inferred from homology"/>
<evidence type="ECO:0000256" key="1">
    <source>
        <dbReference type="ARBA" id="ARBA00010699"/>
    </source>
</evidence>
<organism evidence="6 7">
    <name type="scientific">Mucilaginibacter phyllosphaerae</name>
    <dbReference type="NCBI Taxonomy" id="1812349"/>
    <lineage>
        <taxon>Bacteria</taxon>
        <taxon>Pseudomonadati</taxon>
        <taxon>Bacteroidota</taxon>
        <taxon>Sphingobacteriia</taxon>
        <taxon>Sphingobacteriales</taxon>
        <taxon>Sphingobacteriaceae</taxon>
        <taxon>Mucilaginibacter</taxon>
    </lineage>
</organism>
<dbReference type="Gene3D" id="3.40.50.12230">
    <property type="match status" value="1"/>
</dbReference>
<evidence type="ECO:0000259" key="5">
    <source>
        <dbReference type="Pfam" id="PF02911"/>
    </source>
</evidence>
<dbReference type="Pfam" id="PF02911">
    <property type="entry name" value="Formyl_trans_C"/>
    <property type="match status" value="1"/>
</dbReference>
<dbReference type="PANTHER" id="PTHR11138">
    <property type="entry name" value="METHIONYL-TRNA FORMYLTRANSFERASE"/>
    <property type="match status" value="1"/>
</dbReference>
<comment type="caution">
    <text evidence="6">The sequence shown here is derived from an EMBL/GenBank/DDBJ whole genome shotgun (WGS) entry which is preliminary data.</text>
</comment>
<dbReference type="RefSeq" id="WP_134336863.1">
    <property type="nucleotide sequence ID" value="NZ_BMCZ01000002.1"/>
</dbReference>
<dbReference type="AlphaFoldDB" id="A0A4Y8AD77"/>
<sequence length="307" mass="34245">MKIGIVSNSKICIPLLGYLSNIQAGVTLYFAKSAQSDISEHDLAGFCSTNGIAFYAENNRAELYNWQQVHQPDIIFVTGYAHKIDVLQLLGVPMGIYNIHYGSLPQYRGPAPVFWQLKNGEAQLGLSIHVLTDKFDAGTVVWEQSIKNEEYHNYSYINQLFSELQVRGVAEIIAKLSQKQPLLNKEQNLTHTNYYKKPQLADVIINWGKMPAKQILDLIKACTPWNNGAGTLINGFEFKILDAQLATEDNVSQTPGTIIVLDNSFKVACLNGAILNIKYFNINNTCVPARYAGFYGLKTGQIFSSEL</sequence>
<dbReference type="GO" id="GO:0004479">
    <property type="term" value="F:methionyl-tRNA formyltransferase activity"/>
    <property type="evidence" value="ECO:0007669"/>
    <property type="project" value="TreeGrafter"/>
</dbReference>
<feature type="domain" description="Formyl transferase N-terminal" evidence="4">
    <location>
        <begin position="59"/>
        <end position="148"/>
    </location>
</feature>
<evidence type="ECO:0000259" key="4">
    <source>
        <dbReference type="Pfam" id="PF00551"/>
    </source>
</evidence>
<protein>
    <submittedName>
        <fullName evidence="6">Uncharacterized protein</fullName>
    </submittedName>
</protein>
<dbReference type="SUPFAM" id="SSF50486">
    <property type="entry name" value="FMT C-terminal domain-like"/>
    <property type="match status" value="1"/>
</dbReference>
<evidence type="ECO:0000313" key="6">
    <source>
        <dbReference type="EMBL" id="TEW65999.1"/>
    </source>
</evidence>
<keyword evidence="2" id="KW-0808">Transferase</keyword>
<reference evidence="6 7" key="1">
    <citation type="journal article" date="2016" name="Int. J. Syst. Evol. Microbiol.">
        <title>Proposal of Mucilaginibacter phyllosphaerae sp. nov. isolated from the phyllosphere of Galium album.</title>
        <authorList>
            <person name="Aydogan E.L."/>
            <person name="Busse H.J."/>
            <person name="Moser G."/>
            <person name="Muller C."/>
            <person name="Kampfer P."/>
            <person name="Glaeser S.P."/>
        </authorList>
    </citation>
    <scope>NUCLEOTIDE SEQUENCE [LARGE SCALE GENOMIC DNA]</scope>
    <source>
        <strain evidence="6 7">PP-F2FG21</strain>
    </source>
</reference>
<dbReference type="SUPFAM" id="SSF53328">
    <property type="entry name" value="Formyltransferase"/>
    <property type="match status" value="1"/>
</dbReference>
<dbReference type="Pfam" id="PF00551">
    <property type="entry name" value="Formyl_trans_N"/>
    <property type="match status" value="1"/>
</dbReference>
<feature type="domain" description="Formyl transferase C-terminal" evidence="5">
    <location>
        <begin position="202"/>
        <end position="275"/>
    </location>
</feature>
<evidence type="ECO:0000256" key="3">
    <source>
        <dbReference type="ARBA" id="ARBA00022917"/>
    </source>
</evidence>
<evidence type="ECO:0000313" key="7">
    <source>
        <dbReference type="Proteomes" id="UP000297248"/>
    </source>
</evidence>
<dbReference type="InterPro" id="IPR011034">
    <property type="entry name" value="Formyl_transferase-like_C_sf"/>
</dbReference>
<gene>
    <name evidence="6" type="ORF">E2R65_12800</name>
</gene>